<keyword evidence="2 12" id="KW-1003">Cell membrane</keyword>
<dbReference type="InterPro" id="IPR001736">
    <property type="entry name" value="PLipase_D/transphosphatidylase"/>
</dbReference>
<evidence type="ECO:0000313" key="15">
    <source>
        <dbReference type="Proteomes" id="UP001139488"/>
    </source>
</evidence>
<dbReference type="GO" id="GO:0008808">
    <property type="term" value="F:cardiolipin synthase activity"/>
    <property type="evidence" value="ECO:0007669"/>
    <property type="project" value="UniProtKB-UniRule"/>
</dbReference>
<evidence type="ECO:0000259" key="13">
    <source>
        <dbReference type="PROSITE" id="PS50035"/>
    </source>
</evidence>
<comment type="function">
    <text evidence="12">Catalyzes the reversible phosphatidyl group transfer from one phosphatidylglycerol molecule to another to form cardiolipin (CL) (diphosphatidylglycerol) and glycerol.</text>
</comment>
<evidence type="ECO:0000256" key="7">
    <source>
        <dbReference type="ARBA" id="ARBA00022989"/>
    </source>
</evidence>
<feature type="domain" description="PLD phosphodiesterase" evidence="13">
    <location>
        <begin position="397"/>
        <end position="424"/>
    </location>
</feature>
<dbReference type="SUPFAM" id="SSF56024">
    <property type="entry name" value="Phospholipase D/nuclease"/>
    <property type="match status" value="2"/>
</dbReference>
<dbReference type="RefSeq" id="WP_244357577.1">
    <property type="nucleotide sequence ID" value="NZ_JAJNNZ010000008.1"/>
</dbReference>
<feature type="domain" description="PLD phosphodiesterase" evidence="13">
    <location>
        <begin position="219"/>
        <end position="246"/>
    </location>
</feature>
<dbReference type="EC" id="2.7.8.-" evidence="12"/>
<evidence type="ECO:0000313" key="14">
    <source>
        <dbReference type="EMBL" id="MCJ2377521.1"/>
    </source>
</evidence>
<dbReference type="Gene3D" id="3.30.870.10">
    <property type="entry name" value="Endonuclease Chain A"/>
    <property type="match status" value="2"/>
</dbReference>
<keyword evidence="9 12" id="KW-0472">Membrane</keyword>
<feature type="transmembrane region" description="Helical" evidence="12">
    <location>
        <begin position="6"/>
        <end position="29"/>
    </location>
</feature>
<evidence type="ECO:0000256" key="1">
    <source>
        <dbReference type="ARBA" id="ARBA00004651"/>
    </source>
</evidence>
<dbReference type="InterPro" id="IPR027379">
    <property type="entry name" value="CLS_N"/>
</dbReference>
<feature type="active site" evidence="12">
    <location>
        <position position="409"/>
    </location>
</feature>
<keyword evidence="3 12" id="KW-0444">Lipid biosynthesis</keyword>
<gene>
    <name evidence="14" type="primary">cls</name>
    <name evidence="12" type="synonym">clsA</name>
    <name evidence="14" type="ORF">LNL84_11825</name>
</gene>
<feature type="transmembrane region" description="Helical" evidence="12">
    <location>
        <begin position="36"/>
        <end position="58"/>
    </location>
</feature>
<keyword evidence="4 12" id="KW-0808">Transferase</keyword>
<evidence type="ECO:0000256" key="10">
    <source>
        <dbReference type="ARBA" id="ARBA00023209"/>
    </source>
</evidence>
<keyword evidence="5 12" id="KW-0812">Transmembrane</keyword>
<proteinExistence type="inferred from homology"/>
<comment type="caution">
    <text evidence="14">The sequence shown here is derived from an EMBL/GenBank/DDBJ whole genome shotgun (WGS) entry which is preliminary data.</text>
</comment>
<comment type="similarity">
    <text evidence="12">Belongs to the phospholipase D family. Cardiolipin synthase subfamily. ClsA sub-subfamily.</text>
</comment>
<evidence type="ECO:0000256" key="4">
    <source>
        <dbReference type="ARBA" id="ARBA00022679"/>
    </source>
</evidence>
<dbReference type="SMART" id="SM00155">
    <property type="entry name" value="PLDc"/>
    <property type="match status" value="2"/>
</dbReference>
<dbReference type="AlphaFoldDB" id="A0A9X1WBZ8"/>
<dbReference type="PANTHER" id="PTHR21248">
    <property type="entry name" value="CARDIOLIPIN SYNTHASE"/>
    <property type="match status" value="1"/>
</dbReference>
<evidence type="ECO:0000256" key="3">
    <source>
        <dbReference type="ARBA" id="ARBA00022516"/>
    </source>
</evidence>
<reference evidence="14" key="1">
    <citation type="submission" date="2021-11" db="EMBL/GenBank/DDBJ databases">
        <title>Vibrio ZSDE26 sp. nov. and Vibrio ZSDZ34 sp. nov., isolated from coastal seawater in Qingdao.</title>
        <authorList>
            <person name="Zhang P."/>
        </authorList>
    </citation>
    <scope>NUCLEOTIDE SEQUENCE</scope>
    <source>
        <strain evidence="14">ZSDZ34</strain>
    </source>
</reference>
<feature type="active site" evidence="12">
    <location>
        <position position="402"/>
    </location>
</feature>
<dbReference type="CDD" id="cd09158">
    <property type="entry name" value="PLDc_EcCLS_like_2"/>
    <property type="match status" value="1"/>
</dbReference>
<feature type="active site" evidence="12">
    <location>
        <position position="224"/>
    </location>
</feature>
<evidence type="ECO:0000256" key="5">
    <source>
        <dbReference type="ARBA" id="ARBA00022692"/>
    </source>
</evidence>
<keyword evidence="15" id="KW-1185">Reference proteome</keyword>
<evidence type="ECO:0000256" key="8">
    <source>
        <dbReference type="ARBA" id="ARBA00023098"/>
    </source>
</evidence>
<sequence length="484" mass="55224">MDKVYHFLTLAGLAVYWLLVAGVTIRVVLKRRSVSVSLAWLMVIYIIPVVGVICYFMFGELNLGRKRADRAKDMFQPFGNWFHKLNDCTAHVPDQLGIHISKIDYLCNNRIGIPALCGNTLDLQTTPEQILRSVIQDIEEAQHSIRMVFYIWYPGGLADSVASALIHASKRGVDVKVLLDSAGSNTFFRSHWAKMLKDNGVSLVEGLEVSPWRIFLRRLDLRQHRKIIVIDDDIAYTGSMNMVDPAYFKQGSGVGQWIDIMVRVTGPTVNVLSAIHCWDWEVETGERSFPVQPECEIEIPIDSKPIQVVPSGPGMPEHLIYQVLTLAMHQANHSVTITTPYFVPSADLLETIKMTAQRGVKVELIIPQKNDSLMVKWASRAFYTELMEAGVQIHEFYGGLLHTKSVVIDELFCLVGTVNIDMRSLWLNFELTLAVEDPVFTKEMYSLQKNYMAQSDTVDMETWHRRSLYNRFFERIFYLFNPLL</sequence>
<feature type="active site" evidence="12">
    <location>
        <position position="231"/>
    </location>
</feature>
<evidence type="ECO:0000256" key="12">
    <source>
        <dbReference type="HAMAP-Rule" id="MF_00190"/>
    </source>
</evidence>
<protein>
    <recommendedName>
        <fullName evidence="12">Cardiolipin synthase A</fullName>
        <shortName evidence="12">CL synthase</shortName>
        <ecNumber evidence="12">2.7.8.-</ecNumber>
    </recommendedName>
</protein>
<keyword evidence="11 12" id="KW-1208">Phospholipid metabolism</keyword>
<dbReference type="GO" id="GO:0032049">
    <property type="term" value="P:cardiolipin biosynthetic process"/>
    <property type="evidence" value="ECO:0007669"/>
    <property type="project" value="UniProtKB-UniRule"/>
</dbReference>
<dbReference type="GO" id="GO:0005886">
    <property type="term" value="C:plasma membrane"/>
    <property type="evidence" value="ECO:0007669"/>
    <property type="project" value="UniProtKB-SubCell"/>
</dbReference>
<evidence type="ECO:0000256" key="6">
    <source>
        <dbReference type="ARBA" id="ARBA00022737"/>
    </source>
</evidence>
<keyword evidence="7 12" id="KW-1133">Transmembrane helix</keyword>
<dbReference type="Pfam" id="PF13396">
    <property type="entry name" value="PLDc_N"/>
    <property type="match status" value="1"/>
</dbReference>
<keyword evidence="10 12" id="KW-0594">Phospholipid biosynthesis</keyword>
<dbReference type="EMBL" id="JAJNNZ010000008">
    <property type="protein sequence ID" value="MCJ2377521.1"/>
    <property type="molecule type" value="Genomic_DNA"/>
</dbReference>
<keyword evidence="8 12" id="KW-0443">Lipid metabolism</keyword>
<keyword evidence="6" id="KW-0677">Repeat</keyword>
<comment type="catalytic activity">
    <reaction evidence="12">
        <text>2 a 1,2-diacyl-sn-glycero-3-phospho-(1'-sn-glycerol) = a cardiolipin + glycerol</text>
        <dbReference type="Rhea" id="RHEA:31451"/>
        <dbReference type="ChEBI" id="CHEBI:17754"/>
        <dbReference type="ChEBI" id="CHEBI:62237"/>
        <dbReference type="ChEBI" id="CHEBI:64716"/>
    </reaction>
</comment>
<name>A0A9X1WBZ8_9VIBR</name>
<dbReference type="PROSITE" id="PS50035">
    <property type="entry name" value="PLD"/>
    <property type="match status" value="2"/>
</dbReference>
<organism evidence="14 15">
    <name type="scientific">Vibrio gelatinilyticus</name>
    <dbReference type="NCBI Taxonomy" id="2893468"/>
    <lineage>
        <taxon>Bacteria</taxon>
        <taxon>Pseudomonadati</taxon>
        <taxon>Pseudomonadota</taxon>
        <taxon>Gammaproteobacteria</taxon>
        <taxon>Vibrionales</taxon>
        <taxon>Vibrionaceae</taxon>
        <taxon>Vibrio</taxon>
    </lineage>
</organism>
<dbReference type="Proteomes" id="UP001139488">
    <property type="component" value="Unassembled WGS sequence"/>
</dbReference>
<evidence type="ECO:0000256" key="2">
    <source>
        <dbReference type="ARBA" id="ARBA00022475"/>
    </source>
</evidence>
<comment type="subcellular location">
    <subcellularLocation>
        <location evidence="1 12">Cell membrane</location>
        <topology evidence="1 12">Multi-pass membrane protein</topology>
    </subcellularLocation>
</comment>
<feature type="active site" evidence="12">
    <location>
        <position position="226"/>
    </location>
</feature>
<accession>A0A9X1WBZ8</accession>
<dbReference type="InterPro" id="IPR025202">
    <property type="entry name" value="PLD-like_dom"/>
</dbReference>
<feature type="active site" evidence="12">
    <location>
        <position position="404"/>
    </location>
</feature>
<dbReference type="Pfam" id="PF13091">
    <property type="entry name" value="PLDc_2"/>
    <property type="match status" value="2"/>
</dbReference>
<dbReference type="InterPro" id="IPR022924">
    <property type="entry name" value="Cardiolipin_synthase"/>
</dbReference>
<evidence type="ECO:0000256" key="9">
    <source>
        <dbReference type="ARBA" id="ARBA00023136"/>
    </source>
</evidence>
<evidence type="ECO:0000256" key="11">
    <source>
        <dbReference type="ARBA" id="ARBA00023264"/>
    </source>
</evidence>
<dbReference type="NCBIfam" id="TIGR04265">
    <property type="entry name" value="bac_cardiolipin"/>
    <property type="match status" value="1"/>
</dbReference>
<dbReference type="PANTHER" id="PTHR21248:SF22">
    <property type="entry name" value="PHOSPHOLIPASE D"/>
    <property type="match status" value="1"/>
</dbReference>
<dbReference type="CDD" id="cd09152">
    <property type="entry name" value="PLDc_EcCLS_like_1"/>
    <property type="match status" value="1"/>
</dbReference>
<dbReference type="InterPro" id="IPR030840">
    <property type="entry name" value="CL_synthase_A"/>
</dbReference>
<dbReference type="HAMAP" id="MF_00190">
    <property type="entry name" value="Cardiolipin_synth_ClsA"/>
    <property type="match status" value="1"/>
</dbReference>